<feature type="transmembrane region" description="Helical" evidence="7">
    <location>
        <begin position="126"/>
        <end position="159"/>
    </location>
</feature>
<comment type="caution">
    <text evidence="8">The sequence shown here is derived from an EMBL/GenBank/DDBJ whole genome shotgun (WGS) entry which is preliminary data.</text>
</comment>
<dbReference type="Pfam" id="PF06081">
    <property type="entry name" value="ArAE_1"/>
    <property type="match status" value="1"/>
</dbReference>
<evidence type="ECO:0000256" key="3">
    <source>
        <dbReference type="ARBA" id="ARBA00022692"/>
    </source>
</evidence>
<keyword evidence="5 7" id="KW-0472">Membrane</keyword>
<evidence type="ECO:0000256" key="5">
    <source>
        <dbReference type="ARBA" id="ARBA00023136"/>
    </source>
</evidence>
<feature type="region of interest" description="Disordered" evidence="6">
    <location>
        <begin position="415"/>
        <end position="437"/>
    </location>
</feature>
<evidence type="ECO:0000256" key="2">
    <source>
        <dbReference type="ARBA" id="ARBA00022475"/>
    </source>
</evidence>
<evidence type="ECO:0000256" key="6">
    <source>
        <dbReference type="SAM" id="MobiDB-lite"/>
    </source>
</evidence>
<gene>
    <name evidence="8" type="ORF">LHJ74_17100</name>
</gene>
<feature type="region of interest" description="Disordered" evidence="6">
    <location>
        <begin position="1"/>
        <end position="31"/>
    </location>
</feature>
<keyword evidence="3 7" id="KW-0812">Transmembrane</keyword>
<name>A0ABT2JW97_9ACTN</name>
<dbReference type="EMBL" id="JAJAGO010000007">
    <property type="protein sequence ID" value="MCT2591595.1"/>
    <property type="molecule type" value="Genomic_DNA"/>
</dbReference>
<evidence type="ECO:0000313" key="8">
    <source>
        <dbReference type="EMBL" id="MCT2591595.1"/>
    </source>
</evidence>
<comment type="subcellular location">
    <subcellularLocation>
        <location evidence="1">Cell membrane</location>
        <topology evidence="1">Multi-pass membrane protein</topology>
    </subcellularLocation>
</comment>
<evidence type="ECO:0000256" key="7">
    <source>
        <dbReference type="SAM" id="Phobius"/>
    </source>
</evidence>
<keyword evidence="9" id="KW-1185">Reference proteome</keyword>
<reference evidence="8 9" key="1">
    <citation type="submission" date="2021-10" db="EMBL/GenBank/DDBJ databases">
        <title>Streptomyces gossypii sp. nov., isolated from soil collected from cotton field.</title>
        <authorList>
            <person name="Ge X."/>
            <person name="Chen X."/>
            <person name="Liu W."/>
        </authorList>
    </citation>
    <scope>NUCLEOTIDE SEQUENCE [LARGE SCALE GENOMIC DNA]</scope>
    <source>
        <strain evidence="8 9">N2-109</strain>
    </source>
</reference>
<feature type="transmembrane region" description="Helical" evidence="7">
    <location>
        <begin position="73"/>
        <end position="94"/>
    </location>
</feature>
<dbReference type="Proteomes" id="UP001156389">
    <property type="component" value="Unassembled WGS sequence"/>
</dbReference>
<evidence type="ECO:0000313" key="9">
    <source>
        <dbReference type="Proteomes" id="UP001156389"/>
    </source>
</evidence>
<keyword evidence="2" id="KW-1003">Cell membrane</keyword>
<keyword evidence="4 7" id="KW-1133">Transmembrane helix</keyword>
<feature type="compositionally biased region" description="Basic and acidic residues" evidence="6">
    <location>
        <begin position="16"/>
        <end position="27"/>
    </location>
</feature>
<dbReference type="InterPro" id="IPR010343">
    <property type="entry name" value="ArAE_1"/>
</dbReference>
<evidence type="ECO:0000256" key="1">
    <source>
        <dbReference type="ARBA" id="ARBA00004651"/>
    </source>
</evidence>
<evidence type="ECO:0000256" key="4">
    <source>
        <dbReference type="ARBA" id="ARBA00022989"/>
    </source>
</evidence>
<proteinExistence type="predicted"/>
<protein>
    <submittedName>
        <fullName evidence="8">Aromatic acid exporter family protein</fullName>
    </submittedName>
</protein>
<organism evidence="8 9">
    <name type="scientific">Streptomyces gossypii</name>
    <dbReference type="NCBI Taxonomy" id="2883101"/>
    <lineage>
        <taxon>Bacteria</taxon>
        <taxon>Bacillati</taxon>
        <taxon>Actinomycetota</taxon>
        <taxon>Actinomycetes</taxon>
        <taxon>Kitasatosporales</taxon>
        <taxon>Streptomycetaceae</taxon>
        <taxon>Streptomyces</taxon>
    </lineage>
</organism>
<sequence length="437" mass="46838">MAKRRTEPVGEEEAEPSGKEPRCDSEPRGWSGLVADGGTRLADWWEQARHGPRRGKARLQRAAQYSGPERETLLLLLKSLVAGVFSWGLAQYVIASPQPTYAPFTALLVVQSTVYRSLLYSTQYILAVIFGVLAAGAAGPLLGVNVAAFAAMLAVTLAIGRWQRLGPQGLQVSVAAVFAYNALSGAQTSMLWEIVMMALLGAGVGVCVSLLILPPLRYRTAAQGVQSLSAALATLLHDMAEGLEDGLPERGMLAEWLYRARQLDSTVASARHAVETGAESVLYNPRRMVSRRVPVTFSGYRTSTEALGRAAEQLRSIAYALLRMCDSEGELCPDDRYLRAYGDLLEIASRGAGAIGATDDADGGNALRRALDDGYTRHSDLTASVGDSSAWPSHGVLLTDVYRLLEEFDHAHTQGSIEIPARRDGGARRGQAGEPGG</sequence>
<feature type="transmembrane region" description="Helical" evidence="7">
    <location>
        <begin position="190"/>
        <end position="213"/>
    </location>
</feature>
<dbReference type="RefSeq" id="WP_260218910.1">
    <property type="nucleotide sequence ID" value="NZ_JAJAGO010000007.1"/>
</dbReference>
<accession>A0ABT2JW97</accession>